<dbReference type="Proteomes" id="UP001172743">
    <property type="component" value="Unassembled WGS sequence"/>
</dbReference>
<comment type="caution">
    <text evidence="3">The sequence shown here is derived from an EMBL/GenBank/DDBJ whole genome shotgun (WGS) entry which is preliminary data.</text>
</comment>
<dbReference type="EMBL" id="JAUHTQ010000001">
    <property type="protein sequence ID" value="MDN4492231.1"/>
    <property type="molecule type" value="Genomic_DNA"/>
</dbReference>
<evidence type="ECO:0000313" key="3">
    <source>
        <dbReference type="EMBL" id="MDN4492231.1"/>
    </source>
</evidence>
<feature type="compositionally biased region" description="Acidic residues" evidence="1">
    <location>
        <begin position="48"/>
        <end position="66"/>
    </location>
</feature>
<proteinExistence type="predicted"/>
<gene>
    <name evidence="3" type="ORF">QYB95_01645</name>
</gene>
<feature type="chain" id="PRO_5045133741" description="DUF4352 domain-containing protein" evidence="2">
    <location>
        <begin position="18"/>
        <end position="185"/>
    </location>
</feature>
<reference evidence="3" key="1">
    <citation type="submission" date="2023-07" db="EMBL/GenBank/DDBJ databases">
        <title>Ureibacillus sp. isolated from freshwater well.</title>
        <authorList>
            <person name="Kirdat K."/>
            <person name="Bhatt A."/>
            <person name="Teware R."/>
            <person name="Bhavsar Y."/>
            <person name="Yadav A."/>
        </authorList>
    </citation>
    <scope>NUCLEOTIDE SEQUENCE</scope>
    <source>
        <strain evidence="3">BA0131</strain>
    </source>
</reference>
<feature type="signal peptide" evidence="2">
    <location>
        <begin position="1"/>
        <end position="17"/>
    </location>
</feature>
<sequence length="185" mass="19972">MRNFLLFITVIGAMLLAACGGNDETAVDSTVETNEEQATGDPATENETGTETEGGEEAAPAEEEVSEVVVDDANVTITYQGTTTQEDEIFGQTASIKFQVVNKLGNSIEVQSRELSTDNVMVDETLIAYSETVAAGKTANTSLEISEYEGYDFPTFNENIELTLIVMNGDTWETIAEYPVSISIK</sequence>
<evidence type="ECO:0000256" key="1">
    <source>
        <dbReference type="SAM" id="MobiDB-lite"/>
    </source>
</evidence>
<dbReference type="RefSeq" id="WP_301136335.1">
    <property type="nucleotide sequence ID" value="NZ_JAUHTQ010000001.1"/>
</dbReference>
<evidence type="ECO:0000256" key="2">
    <source>
        <dbReference type="SAM" id="SignalP"/>
    </source>
</evidence>
<name>A0ABT8GLE0_9BACL</name>
<keyword evidence="2" id="KW-0732">Signal</keyword>
<protein>
    <recommendedName>
        <fullName evidence="5">DUF4352 domain-containing protein</fullName>
    </recommendedName>
</protein>
<organism evidence="3 4">
    <name type="scientific">Ureibacillus aquaedulcis</name>
    <dbReference type="NCBI Taxonomy" id="3058421"/>
    <lineage>
        <taxon>Bacteria</taxon>
        <taxon>Bacillati</taxon>
        <taxon>Bacillota</taxon>
        <taxon>Bacilli</taxon>
        <taxon>Bacillales</taxon>
        <taxon>Caryophanaceae</taxon>
        <taxon>Ureibacillus</taxon>
    </lineage>
</organism>
<evidence type="ECO:0008006" key="5">
    <source>
        <dbReference type="Google" id="ProtNLM"/>
    </source>
</evidence>
<accession>A0ABT8GLE0</accession>
<feature type="region of interest" description="Disordered" evidence="1">
    <location>
        <begin position="27"/>
        <end position="66"/>
    </location>
</feature>
<dbReference type="PROSITE" id="PS51257">
    <property type="entry name" value="PROKAR_LIPOPROTEIN"/>
    <property type="match status" value="1"/>
</dbReference>
<evidence type="ECO:0000313" key="4">
    <source>
        <dbReference type="Proteomes" id="UP001172743"/>
    </source>
</evidence>
<keyword evidence="4" id="KW-1185">Reference proteome</keyword>